<feature type="non-terminal residue" evidence="2">
    <location>
        <position position="1"/>
    </location>
</feature>
<reference evidence="2" key="1">
    <citation type="submission" date="2021-02" db="EMBL/GenBank/DDBJ databases">
        <authorList>
            <person name="Nowell W R."/>
        </authorList>
    </citation>
    <scope>NUCLEOTIDE SEQUENCE</scope>
</reference>
<dbReference type="EMBL" id="CAJOBE010026392">
    <property type="protein sequence ID" value="CAF4272680.1"/>
    <property type="molecule type" value="Genomic_DNA"/>
</dbReference>
<comment type="caution">
    <text evidence="2">The sequence shown here is derived from an EMBL/GenBank/DDBJ whole genome shotgun (WGS) entry which is preliminary data.</text>
</comment>
<sequence length="40" mass="4819">KVPFPLTYRFKPMLQRGVEFATLDAIWLVKLLLFYYSYCS</sequence>
<gene>
    <name evidence="2" type="ORF">FNK824_LOCUS39559</name>
</gene>
<organism evidence="2 3">
    <name type="scientific">Rotaria sordida</name>
    <dbReference type="NCBI Taxonomy" id="392033"/>
    <lineage>
        <taxon>Eukaryota</taxon>
        <taxon>Metazoa</taxon>
        <taxon>Spiralia</taxon>
        <taxon>Gnathifera</taxon>
        <taxon>Rotifera</taxon>
        <taxon>Eurotatoria</taxon>
        <taxon>Bdelloidea</taxon>
        <taxon>Philodinida</taxon>
        <taxon>Philodinidae</taxon>
        <taxon>Rotaria</taxon>
    </lineage>
</organism>
<keyword evidence="1" id="KW-0472">Membrane</keyword>
<proteinExistence type="predicted"/>
<evidence type="ECO:0000256" key="1">
    <source>
        <dbReference type="SAM" id="Phobius"/>
    </source>
</evidence>
<protein>
    <submittedName>
        <fullName evidence="2">Uncharacterized protein</fullName>
    </submittedName>
</protein>
<keyword evidence="1" id="KW-1133">Transmembrane helix</keyword>
<dbReference type="AlphaFoldDB" id="A0A820G4D7"/>
<accession>A0A820G4D7</accession>
<feature type="transmembrane region" description="Helical" evidence="1">
    <location>
        <begin position="20"/>
        <end position="38"/>
    </location>
</feature>
<evidence type="ECO:0000313" key="3">
    <source>
        <dbReference type="Proteomes" id="UP000663874"/>
    </source>
</evidence>
<keyword evidence="1" id="KW-0812">Transmembrane</keyword>
<evidence type="ECO:0000313" key="2">
    <source>
        <dbReference type="EMBL" id="CAF4272680.1"/>
    </source>
</evidence>
<name>A0A820G4D7_9BILA</name>
<dbReference type="Proteomes" id="UP000663874">
    <property type="component" value="Unassembled WGS sequence"/>
</dbReference>